<reference evidence="8 9" key="1">
    <citation type="submission" date="2018-10" db="EMBL/GenBank/DDBJ databases">
        <title>Marmoricola sp. 4Q3S-7 whole genome shotgun sequence.</title>
        <authorList>
            <person name="Li F."/>
        </authorList>
    </citation>
    <scope>NUCLEOTIDE SEQUENCE [LARGE SCALE GENOMIC DNA]</scope>
    <source>
        <strain evidence="8 9">4Q3S-7</strain>
    </source>
</reference>
<proteinExistence type="inferred from homology"/>
<comment type="caution">
    <text evidence="8">The sequence shown here is derived from an EMBL/GenBank/DDBJ whole genome shotgun (WGS) entry which is preliminary data.</text>
</comment>
<evidence type="ECO:0000259" key="7">
    <source>
        <dbReference type="Pfam" id="PF08281"/>
    </source>
</evidence>
<dbReference type="AlphaFoldDB" id="A0A3L8P616"/>
<evidence type="ECO:0000256" key="5">
    <source>
        <dbReference type="ARBA" id="ARBA00023163"/>
    </source>
</evidence>
<keyword evidence="2" id="KW-0805">Transcription regulation</keyword>
<keyword evidence="5" id="KW-0804">Transcription</keyword>
<keyword evidence="4" id="KW-0238">DNA-binding</keyword>
<keyword evidence="9" id="KW-1185">Reference proteome</keyword>
<dbReference type="InterPro" id="IPR007627">
    <property type="entry name" value="RNA_pol_sigma70_r2"/>
</dbReference>
<evidence type="ECO:0000313" key="9">
    <source>
        <dbReference type="Proteomes" id="UP000281708"/>
    </source>
</evidence>
<feature type="domain" description="RNA polymerase sigma factor 70 region 4 type 2" evidence="7">
    <location>
        <begin position="107"/>
        <end position="159"/>
    </location>
</feature>
<protein>
    <submittedName>
        <fullName evidence="8">SigE family RNA polymerase sigma factor</fullName>
    </submittedName>
</protein>
<comment type="similarity">
    <text evidence="1">Belongs to the sigma-70 factor family. ECF subfamily.</text>
</comment>
<evidence type="ECO:0000259" key="6">
    <source>
        <dbReference type="Pfam" id="PF04542"/>
    </source>
</evidence>
<dbReference type="SUPFAM" id="SSF88946">
    <property type="entry name" value="Sigma2 domain of RNA polymerase sigma factors"/>
    <property type="match status" value="1"/>
</dbReference>
<dbReference type="InterPro" id="IPR013249">
    <property type="entry name" value="RNA_pol_sigma70_r4_t2"/>
</dbReference>
<accession>A0A3L8P616</accession>
<dbReference type="OrthoDB" id="3692620at2"/>
<dbReference type="Pfam" id="PF08281">
    <property type="entry name" value="Sigma70_r4_2"/>
    <property type="match status" value="1"/>
</dbReference>
<dbReference type="PANTHER" id="PTHR43133:SF50">
    <property type="entry name" value="ECF RNA POLYMERASE SIGMA FACTOR SIGM"/>
    <property type="match status" value="1"/>
</dbReference>
<dbReference type="SUPFAM" id="SSF88659">
    <property type="entry name" value="Sigma3 and sigma4 domains of RNA polymerase sigma factors"/>
    <property type="match status" value="1"/>
</dbReference>
<dbReference type="EMBL" id="RDBE01000001">
    <property type="protein sequence ID" value="RLV50695.1"/>
    <property type="molecule type" value="Genomic_DNA"/>
</dbReference>
<feature type="domain" description="RNA polymerase sigma-70 region 2" evidence="6">
    <location>
        <begin position="21"/>
        <end position="83"/>
    </location>
</feature>
<dbReference type="InterPro" id="IPR039425">
    <property type="entry name" value="RNA_pol_sigma-70-like"/>
</dbReference>
<dbReference type="NCBIfam" id="TIGR02983">
    <property type="entry name" value="SigE-fam_strep"/>
    <property type="match status" value="1"/>
</dbReference>
<dbReference type="InterPro" id="IPR013324">
    <property type="entry name" value="RNA_pol_sigma_r3/r4-like"/>
</dbReference>
<dbReference type="GO" id="GO:0016987">
    <property type="term" value="F:sigma factor activity"/>
    <property type="evidence" value="ECO:0007669"/>
    <property type="project" value="UniProtKB-KW"/>
</dbReference>
<evidence type="ECO:0000256" key="3">
    <source>
        <dbReference type="ARBA" id="ARBA00023082"/>
    </source>
</evidence>
<gene>
    <name evidence="8" type="ORF">D9V37_01635</name>
</gene>
<evidence type="ECO:0000256" key="1">
    <source>
        <dbReference type="ARBA" id="ARBA00010641"/>
    </source>
</evidence>
<dbReference type="InterPro" id="IPR013325">
    <property type="entry name" value="RNA_pol_sigma_r2"/>
</dbReference>
<evidence type="ECO:0000313" key="8">
    <source>
        <dbReference type="EMBL" id="RLV50695.1"/>
    </source>
</evidence>
<evidence type="ECO:0000256" key="2">
    <source>
        <dbReference type="ARBA" id="ARBA00023015"/>
    </source>
</evidence>
<evidence type="ECO:0000256" key="4">
    <source>
        <dbReference type="ARBA" id="ARBA00023125"/>
    </source>
</evidence>
<name>A0A3L8P616_9ACTN</name>
<dbReference type="GO" id="GO:0003677">
    <property type="term" value="F:DNA binding"/>
    <property type="evidence" value="ECO:0007669"/>
    <property type="project" value="UniProtKB-KW"/>
</dbReference>
<sequence length="177" mass="20154">MDVDRDTARETAFAAWMQGAQPRLLRTAYLLCGDPHTAEDLTQTALAKIYLAWHRLHDRDDLGGYARRVLVNEHVSLWRRARRHREVVTDSPPEQAGEDRHYDGAEEALWERLSVLGRKQRAVVVLRFYEQLSVAEVARVLGVSEGTVKSQCSRALATLRGELATAGTWTQEESWTR</sequence>
<dbReference type="GO" id="GO:0006352">
    <property type="term" value="P:DNA-templated transcription initiation"/>
    <property type="evidence" value="ECO:0007669"/>
    <property type="project" value="InterPro"/>
</dbReference>
<dbReference type="NCBIfam" id="TIGR02937">
    <property type="entry name" value="sigma70-ECF"/>
    <property type="match status" value="1"/>
</dbReference>
<dbReference type="Gene3D" id="1.10.1740.10">
    <property type="match status" value="1"/>
</dbReference>
<dbReference type="InterPro" id="IPR036388">
    <property type="entry name" value="WH-like_DNA-bd_sf"/>
</dbReference>
<dbReference type="Proteomes" id="UP000281708">
    <property type="component" value="Unassembled WGS sequence"/>
</dbReference>
<dbReference type="Pfam" id="PF04542">
    <property type="entry name" value="Sigma70_r2"/>
    <property type="match status" value="1"/>
</dbReference>
<dbReference type="InterPro" id="IPR014284">
    <property type="entry name" value="RNA_pol_sigma-70_dom"/>
</dbReference>
<dbReference type="CDD" id="cd06171">
    <property type="entry name" value="Sigma70_r4"/>
    <property type="match status" value="1"/>
</dbReference>
<organism evidence="8 9">
    <name type="scientific">Nocardioides mangrovicus</name>
    <dbReference type="NCBI Taxonomy" id="2478913"/>
    <lineage>
        <taxon>Bacteria</taxon>
        <taxon>Bacillati</taxon>
        <taxon>Actinomycetota</taxon>
        <taxon>Actinomycetes</taxon>
        <taxon>Propionibacteriales</taxon>
        <taxon>Nocardioidaceae</taxon>
        <taxon>Nocardioides</taxon>
    </lineage>
</organism>
<keyword evidence="3" id="KW-0731">Sigma factor</keyword>
<dbReference type="Gene3D" id="1.10.10.10">
    <property type="entry name" value="Winged helix-like DNA-binding domain superfamily/Winged helix DNA-binding domain"/>
    <property type="match status" value="1"/>
</dbReference>
<dbReference type="PANTHER" id="PTHR43133">
    <property type="entry name" value="RNA POLYMERASE ECF-TYPE SIGMA FACTO"/>
    <property type="match status" value="1"/>
</dbReference>
<dbReference type="InterPro" id="IPR014325">
    <property type="entry name" value="RNA_pol_sigma-E_actinobac"/>
</dbReference>